<evidence type="ECO:0000313" key="3">
    <source>
        <dbReference type="EMBL" id="SZX76698.1"/>
    </source>
</evidence>
<accession>A0A383VUT1</accession>
<dbReference type="AlphaFoldDB" id="A0A383VUT1"/>
<sequence>MAYRSQAERKNLSIKVPLVQVDATACIDASPGRPVLDVSSPKALGSPTKQSLLQQRKQTNSAVEVHQRRRRSCHGTLAEQHSPGWQLKQSWTLDSKLPDGTPFSSVAAANTSTYTDTICSSNISSIRRDATGSSSKHDQQQLQAAAAPAAAEPMQQHQQAAADADVTIHAVRPPSPFATPEVQACSCHTYCGKQGCKVHTAASTRMVYTGIGTGTDTTTPSSSSSGGGDSSSTHGTRQKVGQRLRKVAHAVWQGISLACWSPSATVPGTGDAYLRP</sequence>
<feature type="compositionally biased region" description="Basic and acidic residues" evidence="1">
    <location>
        <begin position="128"/>
        <end position="139"/>
    </location>
</feature>
<evidence type="ECO:0000256" key="1">
    <source>
        <dbReference type="SAM" id="MobiDB-lite"/>
    </source>
</evidence>
<reference evidence="2 4" key="1">
    <citation type="submission" date="2016-10" db="EMBL/GenBank/DDBJ databases">
        <authorList>
            <person name="Cai Z."/>
        </authorList>
    </citation>
    <scope>NUCLEOTIDE SEQUENCE [LARGE SCALE GENOMIC DNA]</scope>
</reference>
<evidence type="ECO:0000313" key="4">
    <source>
        <dbReference type="Proteomes" id="UP000256970"/>
    </source>
</evidence>
<protein>
    <submittedName>
        <fullName evidence="2">Uncharacterized protein</fullName>
    </submittedName>
</protein>
<keyword evidence="4" id="KW-1185">Reference proteome</keyword>
<feature type="region of interest" description="Disordered" evidence="1">
    <location>
        <begin position="128"/>
        <end position="151"/>
    </location>
</feature>
<dbReference type="EMBL" id="FNXT01000914">
    <property type="protein sequence ID" value="SZX69258.1"/>
    <property type="molecule type" value="Genomic_DNA"/>
</dbReference>
<dbReference type="EMBL" id="FNXT01001265">
    <property type="protein sequence ID" value="SZX76698.1"/>
    <property type="molecule type" value="Genomic_DNA"/>
</dbReference>
<feature type="region of interest" description="Disordered" evidence="1">
    <location>
        <begin position="37"/>
        <end position="81"/>
    </location>
</feature>
<feature type="compositionally biased region" description="Low complexity" evidence="1">
    <location>
        <begin position="140"/>
        <end position="151"/>
    </location>
</feature>
<feature type="region of interest" description="Disordered" evidence="1">
    <location>
        <begin position="213"/>
        <end position="242"/>
    </location>
</feature>
<gene>
    <name evidence="3" type="ORF">BQ4739_LOCUS17070</name>
    <name evidence="2" type="ORF">BQ4739_LOCUS9549</name>
</gene>
<proteinExistence type="predicted"/>
<feature type="compositionally biased region" description="Low complexity" evidence="1">
    <location>
        <begin position="214"/>
        <end position="235"/>
    </location>
</feature>
<feature type="compositionally biased region" description="Polar residues" evidence="1">
    <location>
        <begin position="47"/>
        <end position="62"/>
    </location>
</feature>
<organism evidence="2 4">
    <name type="scientific">Tetradesmus obliquus</name>
    <name type="common">Green alga</name>
    <name type="synonym">Acutodesmus obliquus</name>
    <dbReference type="NCBI Taxonomy" id="3088"/>
    <lineage>
        <taxon>Eukaryota</taxon>
        <taxon>Viridiplantae</taxon>
        <taxon>Chlorophyta</taxon>
        <taxon>core chlorophytes</taxon>
        <taxon>Chlorophyceae</taxon>
        <taxon>CS clade</taxon>
        <taxon>Sphaeropleales</taxon>
        <taxon>Scenedesmaceae</taxon>
        <taxon>Tetradesmus</taxon>
    </lineage>
</organism>
<evidence type="ECO:0000313" key="2">
    <source>
        <dbReference type="EMBL" id="SZX69258.1"/>
    </source>
</evidence>
<dbReference type="Proteomes" id="UP000256970">
    <property type="component" value="Unassembled WGS sequence"/>
</dbReference>
<name>A0A383VUT1_TETOB</name>